<comment type="caution">
    <text evidence="1">The sequence shown here is derived from an EMBL/GenBank/DDBJ whole genome shotgun (WGS) entry which is preliminary data.</text>
</comment>
<organism evidence="1 2">
    <name type="scientific">Halarcobacter ebronensis</name>
    <dbReference type="NCBI Taxonomy" id="1462615"/>
    <lineage>
        <taxon>Bacteria</taxon>
        <taxon>Pseudomonadati</taxon>
        <taxon>Campylobacterota</taxon>
        <taxon>Epsilonproteobacteria</taxon>
        <taxon>Campylobacterales</taxon>
        <taxon>Arcobacteraceae</taxon>
        <taxon>Halarcobacter</taxon>
    </lineage>
</organism>
<proteinExistence type="predicted"/>
<dbReference type="EMBL" id="PDKJ01000002">
    <property type="protein sequence ID" value="RXJ69548.1"/>
    <property type="molecule type" value="Genomic_DNA"/>
</dbReference>
<reference evidence="1 2" key="1">
    <citation type="submission" date="2017-10" db="EMBL/GenBank/DDBJ databases">
        <title>Genomics of the genus Arcobacter.</title>
        <authorList>
            <person name="Perez-Cataluna A."/>
            <person name="Figueras M.J."/>
        </authorList>
    </citation>
    <scope>NUCLEOTIDE SEQUENCE [LARGE SCALE GENOMIC DNA]</scope>
    <source>
        <strain evidence="1 2">CECT 8993</strain>
    </source>
</reference>
<dbReference type="RefSeq" id="WP_128978651.1">
    <property type="nucleotide sequence ID" value="NZ_PDKJ01000002.1"/>
</dbReference>
<name>A0A4V1LRV8_9BACT</name>
<accession>A0A4V1LRV8</accession>
<dbReference type="Proteomes" id="UP000290172">
    <property type="component" value="Unassembled WGS sequence"/>
</dbReference>
<evidence type="ECO:0000313" key="1">
    <source>
        <dbReference type="EMBL" id="RXJ69548.1"/>
    </source>
</evidence>
<sequence length="162" mass="18397">MDFNKLDTNTKESLHEEFSNYAQQMGGANFLLNIVEEIRALKPNGLLNTSAAFHTKKARISLSKAIYKETLTALFEAIRKEERDGDILDGANPKEYKATMNIIRALKPVTVTFESKESEGGSFSFPILDTSVEKKTKVTFAFKAIFFYHLDEIKKVLFYKAK</sequence>
<evidence type="ECO:0000313" key="2">
    <source>
        <dbReference type="Proteomes" id="UP000290172"/>
    </source>
</evidence>
<protein>
    <submittedName>
        <fullName evidence="1">Uncharacterized protein</fullName>
    </submittedName>
</protein>
<dbReference type="AlphaFoldDB" id="A0A4V1LRV8"/>
<gene>
    <name evidence="1" type="ORF">CRV08_02260</name>
</gene>